<dbReference type="Proteomes" id="UP000243528">
    <property type="component" value="Unassembled WGS sequence"/>
</dbReference>
<evidence type="ECO:0000313" key="2">
    <source>
        <dbReference type="Proteomes" id="UP000243528"/>
    </source>
</evidence>
<protein>
    <submittedName>
        <fullName evidence="1">Uncharacterized protein</fullName>
    </submittedName>
</protein>
<dbReference type="EMBL" id="PYGE01000028">
    <property type="protein sequence ID" value="PSK95784.1"/>
    <property type="molecule type" value="Genomic_DNA"/>
</dbReference>
<accession>A0A2P8DEY5</accession>
<comment type="caution">
    <text evidence="1">The sequence shown here is derived from an EMBL/GenBank/DDBJ whole genome shotgun (WGS) entry which is preliminary data.</text>
</comment>
<dbReference type="AlphaFoldDB" id="A0A2P8DEY5"/>
<gene>
    <name evidence="1" type="ORF">CLV30_12836</name>
</gene>
<reference evidence="1 2" key="1">
    <citation type="submission" date="2018-03" db="EMBL/GenBank/DDBJ databases">
        <title>Genomic Encyclopedia of Archaeal and Bacterial Type Strains, Phase II (KMG-II): from individual species to whole genera.</title>
        <authorList>
            <person name="Goeker M."/>
        </authorList>
    </citation>
    <scope>NUCLEOTIDE SEQUENCE [LARGE SCALE GENOMIC DNA]</scope>
    <source>
        <strain evidence="1 2">DSM 45211</strain>
    </source>
</reference>
<proteinExistence type="predicted"/>
<evidence type="ECO:0000313" key="1">
    <source>
        <dbReference type="EMBL" id="PSK95784.1"/>
    </source>
</evidence>
<sequence length="69" mass="7597">MPYEEIGDLATYVVTTGGDTSHEVLADSWKNEDVDGDFGGGTASVTRFYRAGKVVAEFRWHDSIVRKGE</sequence>
<keyword evidence="2" id="KW-1185">Reference proteome</keyword>
<organism evidence="1 2">
    <name type="scientific">Haloactinopolyspora alba</name>
    <dbReference type="NCBI Taxonomy" id="648780"/>
    <lineage>
        <taxon>Bacteria</taxon>
        <taxon>Bacillati</taxon>
        <taxon>Actinomycetota</taxon>
        <taxon>Actinomycetes</taxon>
        <taxon>Jiangellales</taxon>
        <taxon>Jiangellaceae</taxon>
        <taxon>Haloactinopolyspora</taxon>
    </lineage>
</organism>
<dbReference type="RefSeq" id="WP_106539789.1">
    <property type="nucleotide sequence ID" value="NZ_PYGE01000028.1"/>
</dbReference>
<name>A0A2P8DEY5_9ACTN</name>